<dbReference type="AlphaFoldDB" id="A9GZL9"/>
<accession>A9GZL9</accession>
<proteinExistence type="predicted"/>
<dbReference type="KEGG" id="gdi:GDI0032"/>
<dbReference type="EMBL" id="AM889285">
    <property type="protein sequence ID" value="CAP53975.1"/>
    <property type="molecule type" value="Genomic_DNA"/>
</dbReference>
<evidence type="ECO:0000256" key="1">
    <source>
        <dbReference type="SAM" id="MobiDB-lite"/>
    </source>
</evidence>
<sequence length="198" mass="21465">MDLRVIAGRSVAVIQDLHGGRERHGGAARRGPCLHLRSWPPRRSSRKRPWDMGRRAHHRGTRPPPGIPPPAISAVVIFPAPVTAAPHGEIVVPETMHVPSMEAISFGAATETGTSARVAKARMAVEARVPAHSRMSFEPRASSESGMPPAAAPGRRCRMGRCVFFTGVSRCRYHRACNDQSQKGFPDGRQSRPGGKSF</sequence>
<evidence type="ECO:0000313" key="2">
    <source>
        <dbReference type="EMBL" id="CAP53975.1"/>
    </source>
</evidence>
<organism evidence="2 3">
    <name type="scientific">Gluconacetobacter diazotrophicus (strain ATCC 49037 / DSM 5601 / CCUG 37298 / CIP 103539 / LMG 7603 / PAl5)</name>
    <dbReference type="NCBI Taxonomy" id="272568"/>
    <lineage>
        <taxon>Bacteria</taxon>
        <taxon>Pseudomonadati</taxon>
        <taxon>Pseudomonadota</taxon>
        <taxon>Alphaproteobacteria</taxon>
        <taxon>Acetobacterales</taxon>
        <taxon>Acetobacteraceae</taxon>
        <taxon>Gluconacetobacter</taxon>
    </lineage>
</organism>
<evidence type="ECO:0000313" key="3">
    <source>
        <dbReference type="Proteomes" id="UP000001176"/>
    </source>
</evidence>
<keyword evidence="3" id="KW-1185">Reference proteome</keyword>
<gene>
    <name evidence="2" type="ordered locus">GDI0032</name>
</gene>
<protein>
    <submittedName>
        <fullName evidence="2">Uncharacterized protein</fullName>
    </submittedName>
</protein>
<feature type="region of interest" description="Disordered" evidence="1">
    <location>
        <begin position="179"/>
        <end position="198"/>
    </location>
</feature>
<reference evidence="2 3" key="1">
    <citation type="journal article" date="2009" name="BMC Genomics">
        <title>Complete genome sequence of the sugarcane nitrogen-fixing endophyte Gluconacetobacter diazotrophicus Pal5.</title>
        <authorList>
            <person name="Bertalan M."/>
            <person name="Albano R."/>
            <person name="Padua V."/>
            <person name="Rouws L."/>
            <person name="Rojas C."/>
            <person name="Hemerly A."/>
            <person name="Teixeira K."/>
            <person name="Schwab S."/>
            <person name="Araujo J."/>
            <person name="Oliveira A."/>
            <person name="Franca L."/>
            <person name="Magalhaes V."/>
            <person name="Alqueres S."/>
            <person name="Cardoso A."/>
            <person name="Almeida W."/>
            <person name="Loureiro M.M."/>
            <person name="Nogueira E."/>
            <person name="Cidade D."/>
            <person name="Oliveira D."/>
            <person name="Simao T."/>
            <person name="Macedo J."/>
            <person name="Valadao A."/>
            <person name="Dreschsel M."/>
            <person name="Freitas F."/>
            <person name="Vidal M."/>
            <person name="Guedes H."/>
            <person name="Rodrigues E."/>
            <person name="Meneses C."/>
            <person name="Brioso P."/>
            <person name="Pozzer L."/>
            <person name="Figueiredo D."/>
            <person name="Montano H."/>
            <person name="Junior J."/>
            <person name="Filho G."/>
            <person name="Flores V."/>
            <person name="Ferreira B."/>
            <person name="Branco A."/>
            <person name="Gonzalez P."/>
            <person name="Guillobel H."/>
            <person name="Lemos M."/>
            <person name="Seibel L."/>
            <person name="Macedo J."/>
            <person name="Alves-Ferreira M."/>
            <person name="Sachetto-Martins G."/>
            <person name="Coelho A."/>
            <person name="Santos E."/>
            <person name="Amaral G."/>
            <person name="Neves A."/>
            <person name="Pacheco A.B."/>
            <person name="Carvalho D."/>
            <person name="Lery L."/>
            <person name="Bisch P."/>
            <person name="Rossle S.C."/>
            <person name="Urmenyi T."/>
            <person name="Kruger W.V."/>
            <person name="Martins O."/>
            <person name="Baldani J.I."/>
            <person name="Ferreira P.C."/>
        </authorList>
    </citation>
    <scope>NUCLEOTIDE SEQUENCE [LARGE SCALE GENOMIC DNA]</scope>
    <source>
        <strain evidence="3">ATCC 49037 / DSM 5601 / CCUG 37298 / CIP 103539 / LMG 7603 / PAl5</strain>
    </source>
</reference>
<feature type="region of interest" description="Disordered" evidence="1">
    <location>
        <begin position="40"/>
        <end position="68"/>
    </location>
</feature>
<dbReference type="Proteomes" id="UP000001176">
    <property type="component" value="Chromosome"/>
</dbReference>
<name>A9GZL9_GLUDA</name>
<feature type="region of interest" description="Disordered" evidence="1">
    <location>
        <begin position="134"/>
        <end position="153"/>
    </location>
</feature>